<protein>
    <recommendedName>
        <fullName evidence="3">DUF2332 domain-containing protein</fullName>
    </recommendedName>
</protein>
<evidence type="ECO:0008006" key="3">
    <source>
        <dbReference type="Google" id="ProtNLM"/>
    </source>
</evidence>
<dbReference type="EMBL" id="FOYL01000023">
    <property type="protein sequence ID" value="SFR29894.1"/>
    <property type="molecule type" value="Genomic_DNA"/>
</dbReference>
<dbReference type="STRING" id="84724.SAMN04488564_1239"/>
<dbReference type="RefSeq" id="WP_093606277.1">
    <property type="nucleotide sequence ID" value="NZ_FOYL01000023.1"/>
</dbReference>
<dbReference type="Pfam" id="PF10094">
    <property type="entry name" value="DUF2332"/>
    <property type="match status" value="1"/>
</dbReference>
<dbReference type="AlphaFoldDB" id="A0A1I6FJ33"/>
<keyword evidence="2" id="KW-1185">Reference proteome</keyword>
<evidence type="ECO:0000313" key="2">
    <source>
        <dbReference type="Proteomes" id="UP000198583"/>
    </source>
</evidence>
<dbReference type="OrthoDB" id="8899077at2"/>
<sequence>MTITHESLSALKWIAKDLAVKAPQSAGLFSALVKEVEDNGPVTRLVPHHPDAQQPYFYVKMFAAIGYLYESGLSPDLIRCLEDLKHRDDPDAIAHAWELCRHALSAHPAVVLATINRPVQQQRPRLAGFLLQGVGMLGAPRVRLLELGACGGLNLLFDQYWWFGTGWTWGSPDSPVRLPAPGPEPQPFEIVERAGCDLAPRDPRNPEDVRIMRSFLAYDWDVDRMEFDDAVSLAATTPVQIDQEDAVTWLRHQLESSASRSVTTVVWHSLFWQFLDDEVQAEIDSVLDRAARRTRIACLSFDILRPKTIPKLAITVY</sequence>
<reference evidence="2" key="1">
    <citation type="submission" date="2016-10" db="EMBL/GenBank/DDBJ databases">
        <authorList>
            <person name="Varghese N."/>
            <person name="Submissions S."/>
        </authorList>
    </citation>
    <scope>NUCLEOTIDE SEQUENCE [LARGE SCALE GENOMIC DNA]</scope>
    <source>
        <strain evidence="2">DSM 44232</strain>
    </source>
</reference>
<gene>
    <name evidence="1" type="ORF">SAMN04488564_1239</name>
</gene>
<organism evidence="1 2">
    <name type="scientific">Lentzea waywayandensis</name>
    <dbReference type="NCBI Taxonomy" id="84724"/>
    <lineage>
        <taxon>Bacteria</taxon>
        <taxon>Bacillati</taxon>
        <taxon>Actinomycetota</taxon>
        <taxon>Actinomycetes</taxon>
        <taxon>Pseudonocardiales</taxon>
        <taxon>Pseudonocardiaceae</taxon>
        <taxon>Lentzea</taxon>
    </lineage>
</organism>
<name>A0A1I6FJ33_9PSEU</name>
<evidence type="ECO:0000313" key="1">
    <source>
        <dbReference type="EMBL" id="SFR29894.1"/>
    </source>
</evidence>
<proteinExistence type="predicted"/>
<dbReference type="InterPro" id="IPR011200">
    <property type="entry name" value="UCP012608"/>
</dbReference>
<dbReference type="Proteomes" id="UP000198583">
    <property type="component" value="Unassembled WGS sequence"/>
</dbReference>
<accession>A0A1I6FJ33</accession>